<evidence type="ECO:0000256" key="1">
    <source>
        <dbReference type="ARBA" id="ARBA00005250"/>
    </source>
</evidence>
<protein>
    <recommendedName>
        <fullName evidence="3">Metallo-beta-lactamase domain-containing protein</fullName>
    </recommendedName>
</protein>
<comment type="similarity">
    <text evidence="1">Belongs to the metallo-beta-lactamase superfamily. Class-B beta-lactamase family.</text>
</comment>
<feature type="domain" description="Metallo-beta-lactamase" evidence="3">
    <location>
        <begin position="44"/>
        <end position="216"/>
    </location>
</feature>
<gene>
    <name evidence="4" type="ORF">theurythT_18660</name>
</gene>
<comment type="caution">
    <text evidence="4">The sequence shown here is derived from an EMBL/GenBank/DDBJ whole genome shotgun (WGS) entry which is preliminary data.</text>
</comment>
<feature type="chain" id="PRO_5045554596" description="Metallo-beta-lactamase domain-containing protein" evidence="2">
    <location>
        <begin position="21"/>
        <end position="284"/>
    </location>
</feature>
<evidence type="ECO:0000313" key="5">
    <source>
        <dbReference type="Proteomes" id="UP001157133"/>
    </source>
</evidence>
<dbReference type="SUPFAM" id="SSF56281">
    <property type="entry name" value="Metallo-hydrolase/oxidoreductase"/>
    <property type="match status" value="1"/>
</dbReference>
<dbReference type="SMART" id="SM00849">
    <property type="entry name" value="Lactamase_B"/>
    <property type="match status" value="1"/>
</dbReference>
<reference evidence="4 5" key="1">
    <citation type="submission" date="2023-03" db="EMBL/GenBank/DDBJ databases">
        <title>Draft genome sequence of Thalassotalea eurytherma JCM 18482T.</title>
        <authorList>
            <person name="Sawabe T."/>
        </authorList>
    </citation>
    <scope>NUCLEOTIDE SEQUENCE [LARGE SCALE GENOMIC DNA]</scope>
    <source>
        <strain evidence="4 5">JCM 18482</strain>
    </source>
</reference>
<dbReference type="InterPro" id="IPR001279">
    <property type="entry name" value="Metallo-B-lactamas"/>
</dbReference>
<organism evidence="4 5">
    <name type="scientific">Thalassotalea eurytherma</name>
    <dbReference type="NCBI Taxonomy" id="1144278"/>
    <lineage>
        <taxon>Bacteria</taxon>
        <taxon>Pseudomonadati</taxon>
        <taxon>Pseudomonadota</taxon>
        <taxon>Gammaproteobacteria</taxon>
        <taxon>Alteromonadales</taxon>
        <taxon>Colwelliaceae</taxon>
        <taxon>Thalassotalea</taxon>
    </lineage>
</organism>
<sequence length="284" mass="31477">MKARLLATLATACMTLSAFAQDFSKVEIKTHNVSGDVYMLEGYGGNIGVLSTSKGLLLVDDQFQGLAEKIEHAMQSINDQPLKYVVNTHYHGDHTGSNGYFSHKAPIFAHVNVRERLANKKEPNKNELPVVTYDNGVNIYLDSEHIQLRHFPTGHTDGDTVVYFKQANVIHTGDLFFNGRFPYIDLKGGGNVKGYLKSVNTIISDYPADAVIIPGHGNITNIEGYKTFAAMLEYSIEHVETALAQGKSEEDILAMGIGEKYKDYSWAFISEERWLKTLIAGLGK</sequence>
<dbReference type="PANTHER" id="PTHR42951:SF4">
    <property type="entry name" value="ACYL-COENZYME A THIOESTERASE MBLAC2"/>
    <property type="match status" value="1"/>
</dbReference>
<dbReference type="EMBL" id="BSSU01000009">
    <property type="protein sequence ID" value="GLX82414.1"/>
    <property type="molecule type" value="Genomic_DNA"/>
</dbReference>
<proteinExistence type="inferred from homology"/>
<dbReference type="CDD" id="cd16282">
    <property type="entry name" value="metallo-hydrolase-like_MBL-fold"/>
    <property type="match status" value="1"/>
</dbReference>
<name>A0ABQ6H4H0_9GAMM</name>
<dbReference type="InterPro" id="IPR036866">
    <property type="entry name" value="RibonucZ/Hydroxyglut_hydro"/>
</dbReference>
<evidence type="ECO:0000259" key="3">
    <source>
        <dbReference type="SMART" id="SM00849"/>
    </source>
</evidence>
<evidence type="ECO:0000256" key="2">
    <source>
        <dbReference type="SAM" id="SignalP"/>
    </source>
</evidence>
<keyword evidence="5" id="KW-1185">Reference proteome</keyword>
<evidence type="ECO:0000313" key="4">
    <source>
        <dbReference type="EMBL" id="GLX82414.1"/>
    </source>
</evidence>
<dbReference type="Proteomes" id="UP001157133">
    <property type="component" value="Unassembled WGS sequence"/>
</dbReference>
<keyword evidence="2" id="KW-0732">Signal</keyword>
<dbReference type="PANTHER" id="PTHR42951">
    <property type="entry name" value="METALLO-BETA-LACTAMASE DOMAIN-CONTAINING"/>
    <property type="match status" value="1"/>
</dbReference>
<dbReference type="InterPro" id="IPR050855">
    <property type="entry name" value="NDM-1-like"/>
</dbReference>
<feature type="signal peptide" evidence="2">
    <location>
        <begin position="1"/>
        <end position="20"/>
    </location>
</feature>
<accession>A0ABQ6H4H0</accession>
<dbReference type="Gene3D" id="3.60.15.10">
    <property type="entry name" value="Ribonuclease Z/Hydroxyacylglutathione hydrolase-like"/>
    <property type="match status" value="1"/>
</dbReference>
<dbReference type="Pfam" id="PF00753">
    <property type="entry name" value="Lactamase_B"/>
    <property type="match status" value="1"/>
</dbReference>